<dbReference type="PANTHER" id="PTHR13604:SF0">
    <property type="entry name" value="ABASIC SITE PROCESSING PROTEIN HMCES"/>
    <property type="match status" value="1"/>
</dbReference>
<comment type="similarity">
    <text evidence="1 8">Belongs to the SOS response-associated peptidase family.</text>
</comment>
<dbReference type="InterPro" id="IPR003738">
    <property type="entry name" value="SRAP"/>
</dbReference>
<dbReference type="Proteomes" id="UP001165667">
    <property type="component" value="Unassembled WGS sequence"/>
</dbReference>
<dbReference type="InterPro" id="IPR036590">
    <property type="entry name" value="SRAP-like"/>
</dbReference>
<keyword evidence="4 8" id="KW-0378">Hydrolase</keyword>
<dbReference type="PANTHER" id="PTHR13604">
    <property type="entry name" value="DC12-RELATED"/>
    <property type="match status" value="1"/>
</dbReference>
<protein>
    <recommendedName>
        <fullName evidence="8">Abasic site processing protein</fullName>
        <ecNumber evidence="8">3.4.-.-</ecNumber>
    </recommendedName>
</protein>
<accession>A0AA41Z862</accession>
<dbReference type="SUPFAM" id="SSF143081">
    <property type="entry name" value="BB1717-like"/>
    <property type="match status" value="1"/>
</dbReference>
<evidence type="ECO:0000256" key="5">
    <source>
        <dbReference type="ARBA" id="ARBA00023124"/>
    </source>
</evidence>
<evidence type="ECO:0000256" key="8">
    <source>
        <dbReference type="RuleBase" id="RU364100"/>
    </source>
</evidence>
<evidence type="ECO:0000256" key="7">
    <source>
        <dbReference type="ARBA" id="ARBA00023239"/>
    </source>
</evidence>
<keyword evidence="7" id="KW-0456">Lyase</keyword>
<evidence type="ECO:0000313" key="10">
    <source>
        <dbReference type="Proteomes" id="UP001165667"/>
    </source>
</evidence>
<gene>
    <name evidence="9" type="ORF">M8523_30690</name>
</gene>
<comment type="caution">
    <text evidence="9">The sequence shown here is derived from an EMBL/GenBank/DDBJ whole genome shotgun (WGS) entry which is preliminary data.</text>
</comment>
<keyword evidence="10" id="KW-1185">Reference proteome</keyword>
<dbReference type="RefSeq" id="WP_282588669.1">
    <property type="nucleotide sequence ID" value="NZ_JAMOIM010000045.1"/>
</dbReference>
<dbReference type="Pfam" id="PF02586">
    <property type="entry name" value="SRAP"/>
    <property type="match status" value="1"/>
</dbReference>
<proteinExistence type="inferred from homology"/>
<reference evidence="9" key="1">
    <citation type="submission" date="2022-05" db="EMBL/GenBank/DDBJ databases">
        <authorList>
            <person name="Pankratov T."/>
        </authorList>
    </citation>
    <scope>NUCLEOTIDE SEQUENCE</scope>
    <source>
        <strain evidence="9">BP6-180914</strain>
    </source>
</reference>
<dbReference type="EC" id="3.4.-.-" evidence="8"/>
<dbReference type="GO" id="GO:0016829">
    <property type="term" value="F:lyase activity"/>
    <property type="evidence" value="ECO:0007669"/>
    <property type="project" value="UniProtKB-KW"/>
</dbReference>
<sequence>MGLAAFQAALSAALKGQGMCGRFTQHYSWAEIHGFLDVFGAARNLRARYNIAPTTDIDVLRLDAEGRRDLVRMRWGLVPFFWKKTLKELPATFNARAETVGEKPMFRSAFKTRRCIIPASGFYEWTGEKGGKVPHLFTAADGSPVLGFAGLWEKWHDPVTGEDVLSATIIVSGASEWMQPYHDRMPVLLGPDQFAAWLDGSAGADVLRPAAEAALREWIVTTRLNRTGQGDEDATMIEQAA</sequence>
<dbReference type="AlphaFoldDB" id="A0AA41Z862"/>
<keyword evidence="3" id="KW-0227">DNA damage</keyword>
<dbReference type="Gene3D" id="3.90.1680.10">
    <property type="entry name" value="SOS response associated peptidase-like"/>
    <property type="match status" value="1"/>
</dbReference>
<evidence type="ECO:0000313" key="9">
    <source>
        <dbReference type="EMBL" id="MCW6512293.1"/>
    </source>
</evidence>
<keyword evidence="2 8" id="KW-0645">Protease</keyword>
<keyword evidence="6" id="KW-0238">DNA-binding</keyword>
<dbReference type="EMBL" id="JAMOIM010000045">
    <property type="protein sequence ID" value="MCW6512293.1"/>
    <property type="molecule type" value="Genomic_DNA"/>
</dbReference>
<dbReference type="GO" id="GO:0003697">
    <property type="term" value="F:single-stranded DNA binding"/>
    <property type="evidence" value="ECO:0007669"/>
    <property type="project" value="InterPro"/>
</dbReference>
<dbReference type="GO" id="GO:0106300">
    <property type="term" value="P:protein-DNA covalent cross-linking repair"/>
    <property type="evidence" value="ECO:0007669"/>
    <property type="project" value="InterPro"/>
</dbReference>
<organism evidence="9 10">
    <name type="scientific">Lichenifustis flavocetrariae</name>
    <dbReference type="NCBI Taxonomy" id="2949735"/>
    <lineage>
        <taxon>Bacteria</taxon>
        <taxon>Pseudomonadati</taxon>
        <taxon>Pseudomonadota</taxon>
        <taxon>Alphaproteobacteria</taxon>
        <taxon>Hyphomicrobiales</taxon>
        <taxon>Lichenihabitantaceae</taxon>
        <taxon>Lichenifustis</taxon>
    </lineage>
</organism>
<dbReference type="GO" id="GO:0006508">
    <property type="term" value="P:proteolysis"/>
    <property type="evidence" value="ECO:0007669"/>
    <property type="project" value="UniProtKB-KW"/>
</dbReference>
<evidence type="ECO:0000256" key="4">
    <source>
        <dbReference type="ARBA" id="ARBA00022801"/>
    </source>
</evidence>
<dbReference type="GO" id="GO:0008233">
    <property type="term" value="F:peptidase activity"/>
    <property type="evidence" value="ECO:0007669"/>
    <property type="project" value="UniProtKB-KW"/>
</dbReference>
<evidence type="ECO:0000256" key="6">
    <source>
        <dbReference type="ARBA" id="ARBA00023125"/>
    </source>
</evidence>
<evidence type="ECO:0000256" key="1">
    <source>
        <dbReference type="ARBA" id="ARBA00008136"/>
    </source>
</evidence>
<keyword evidence="5" id="KW-0190">Covalent protein-DNA linkage</keyword>
<name>A0AA41Z862_9HYPH</name>
<evidence type="ECO:0000256" key="3">
    <source>
        <dbReference type="ARBA" id="ARBA00022763"/>
    </source>
</evidence>
<evidence type="ECO:0000256" key="2">
    <source>
        <dbReference type="ARBA" id="ARBA00022670"/>
    </source>
</evidence>